<feature type="domain" description="HTH cro/C1-type" evidence="1">
    <location>
        <begin position="8"/>
        <end position="67"/>
    </location>
</feature>
<keyword evidence="3" id="KW-1185">Reference proteome</keyword>
<protein>
    <submittedName>
        <fullName evidence="2">Helix-turn-helix transcriptional regulator</fullName>
    </submittedName>
</protein>
<dbReference type="EMBL" id="JAXUIA010000001">
    <property type="protein sequence ID" value="MEA0974890.1"/>
    <property type="molecule type" value="Genomic_DNA"/>
</dbReference>
<accession>A0ABU5NFT5</accession>
<evidence type="ECO:0000313" key="2">
    <source>
        <dbReference type="EMBL" id="MEA0974890.1"/>
    </source>
</evidence>
<proteinExistence type="predicted"/>
<evidence type="ECO:0000259" key="1">
    <source>
        <dbReference type="PROSITE" id="PS50943"/>
    </source>
</evidence>
<dbReference type="RefSeq" id="WP_322611335.1">
    <property type="nucleotide sequence ID" value="NZ_JAXLNX010000007.1"/>
</dbReference>
<name>A0ABU5NFT5_9BACI</name>
<dbReference type="Pfam" id="PF12844">
    <property type="entry name" value="HTH_19"/>
    <property type="match status" value="1"/>
</dbReference>
<dbReference type="Proteomes" id="UP001289615">
    <property type="component" value="Unassembled WGS sequence"/>
</dbReference>
<dbReference type="SMART" id="SM00530">
    <property type="entry name" value="HTH_XRE"/>
    <property type="match status" value="1"/>
</dbReference>
<dbReference type="Gene3D" id="1.10.260.40">
    <property type="entry name" value="lambda repressor-like DNA-binding domains"/>
    <property type="match status" value="1"/>
</dbReference>
<dbReference type="InterPro" id="IPR001387">
    <property type="entry name" value="Cro/C1-type_HTH"/>
</dbReference>
<evidence type="ECO:0000313" key="3">
    <source>
        <dbReference type="Proteomes" id="UP001289615"/>
    </source>
</evidence>
<dbReference type="SUPFAM" id="SSF47413">
    <property type="entry name" value="lambda repressor-like DNA-binding domains"/>
    <property type="match status" value="1"/>
</dbReference>
<dbReference type="PROSITE" id="PS50943">
    <property type="entry name" value="HTH_CROC1"/>
    <property type="match status" value="1"/>
</dbReference>
<sequence length="179" mass="20915">MNEFGTFLRELRGNRSLREMQKMTGLSHTYLSSLEKGVDPRSGKERKPTPDILRKLSETLEVEYTTLMEKAGYSKKKDELEELIDSYLSTTNRIKEVSDLLKELTKQRKKLDSGQNKNRDDINQLLYELTTKGISNDIVLYREGLKDDIKFMQTLEREILESIQKRSNEINSTIKDLDF</sequence>
<organism evidence="2 3">
    <name type="scientific">Lysinibacillus irui</name>
    <dbReference type="NCBI Taxonomy" id="2998077"/>
    <lineage>
        <taxon>Bacteria</taxon>
        <taxon>Bacillati</taxon>
        <taxon>Bacillota</taxon>
        <taxon>Bacilli</taxon>
        <taxon>Bacillales</taxon>
        <taxon>Bacillaceae</taxon>
        <taxon>Lysinibacillus</taxon>
    </lineage>
</organism>
<dbReference type="CDD" id="cd00093">
    <property type="entry name" value="HTH_XRE"/>
    <property type="match status" value="1"/>
</dbReference>
<reference evidence="2 3" key="1">
    <citation type="submission" date="2023-12" db="EMBL/GenBank/DDBJ databases">
        <title>Genome comparison identifies genes involved in endophytic behavior of Lysinibacillus irui and provides insights into its role as a plant-growth promoting bacterium.</title>
        <authorList>
            <person name="Hilario S."/>
            <person name="Matos I."/>
            <person name="Goncalves M.F.M."/>
            <person name="Pardo C.A."/>
            <person name="Santos M.J."/>
        </authorList>
    </citation>
    <scope>NUCLEOTIDE SEQUENCE [LARGE SCALE GENOMIC DNA]</scope>
    <source>
        <strain evidence="2 3">B3</strain>
    </source>
</reference>
<dbReference type="InterPro" id="IPR010982">
    <property type="entry name" value="Lambda_DNA-bd_dom_sf"/>
</dbReference>
<gene>
    <name evidence="2" type="ORF">U6C28_01175</name>
</gene>
<comment type="caution">
    <text evidence="2">The sequence shown here is derived from an EMBL/GenBank/DDBJ whole genome shotgun (WGS) entry which is preliminary data.</text>
</comment>